<dbReference type="PANTHER" id="PTHR42951">
    <property type="entry name" value="METALLO-BETA-LACTAMASE DOMAIN-CONTAINING"/>
    <property type="match status" value="1"/>
</dbReference>
<keyword evidence="3" id="KW-1185">Reference proteome</keyword>
<dbReference type="Proteomes" id="UP001596119">
    <property type="component" value="Unassembled WGS sequence"/>
</dbReference>
<sequence>MIWVEVGDGVLARRHAELDLTTGLVLGGERALVIDTRGDRAQGEELAAAVRAVTTLPVTVVLTHAHFDHCFGTAAFLPAPVLAHPGCRSALERTAAAQRERWVAHYRDHGDTAAAAALAETEPVPPDPAPSPLDLGGREVVLIAPGPGHTDHDLAVHVPDTGVLFAGDLLESGAPPDYEDAHPESWADAVAALLALQAHTYVPGHGDPMTPARAQAQHAELAQVAALARAVAAGELAEAEAEARSPHPGVPWP</sequence>
<dbReference type="InterPro" id="IPR036866">
    <property type="entry name" value="RibonucZ/Hydroxyglut_hydro"/>
</dbReference>
<organism evidence="2 3">
    <name type="scientific">Pseudonocardia lutea</name>
    <dbReference type="NCBI Taxonomy" id="2172015"/>
    <lineage>
        <taxon>Bacteria</taxon>
        <taxon>Bacillati</taxon>
        <taxon>Actinomycetota</taxon>
        <taxon>Actinomycetes</taxon>
        <taxon>Pseudonocardiales</taxon>
        <taxon>Pseudonocardiaceae</taxon>
        <taxon>Pseudonocardia</taxon>
    </lineage>
</organism>
<dbReference type="PANTHER" id="PTHR42951:SF4">
    <property type="entry name" value="ACYL-COENZYME A THIOESTERASE MBLAC2"/>
    <property type="match status" value="1"/>
</dbReference>
<gene>
    <name evidence="2" type="ORF">ACFQH9_06805</name>
</gene>
<accession>A0ABW1I5K2</accession>
<dbReference type="Gene3D" id="3.60.15.10">
    <property type="entry name" value="Ribonuclease Z/Hydroxyacylglutathione hydrolase-like"/>
    <property type="match status" value="1"/>
</dbReference>
<dbReference type="RefSeq" id="WP_379565041.1">
    <property type="nucleotide sequence ID" value="NZ_JBHSQK010000011.1"/>
</dbReference>
<proteinExistence type="predicted"/>
<dbReference type="SUPFAM" id="SSF56281">
    <property type="entry name" value="Metallo-hydrolase/oxidoreductase"/>
    <property type="match status" value="1"/>
</dbReference>
<evidence type="ECO:0000259" key="1">
    <source>
        <dbReference type="SMART" id="SM00849"/>
    </source>
</evidence>
<dbReference type="InterPro" id="IPR050855">
    <property type="entry name" value="NDM-1-like"/>
</dbReference>
<dbReference type="EMBL" id="JBHSQK010000011">
    <property type="protein sequence ID" value="MFC5947981.1"/>
    <property type="molecule type" value="Genomic_DNA"/>
</dbReference>
<dbReference type="SMART" id="SM00849">
    <property type="entry name" value="Lactamase_B"/>
    <property type="match status" value="1"/>
</dbReference>
<feature type="domain" description="Metallo-beta-lactamase" evidence="1">
    <location>
        <begin position="19"/>
        <end position="205"/>
    </location>
</feature>
<dbReference type="Pfam" id="PF00753">
    <property type="entry name" value="Lactamase_B"/>
    <property type="match status" value="1"/>
</dbReference>
<name>A0ABW1I5K2_9PSEU</name>
<dbReference type="CDD" id="cd16282">
    <property type="entry name" value="metallo-hydrolase-like_MBL-fold"/>
    <property type="match status" value="1"/>
</dbReference>
<evidence type="ECO:0000313" key="3">
    <source>
        <dbReference type="Proteomes" id="UP001596119"/>
    </source>
</evidence>
<comment type="caution">
    <text evidence="2">The sequence shown here is derived from an EMBL/GenBank/DDBJ whole genome shotgun (WGS) entry which is preliminary data.</text>
</comment>
<reference evidence="3" key="1">
    <citation type="journal article" date="2019" name="Int. J. Syst. Evol. Microbiol.">
        <title>The Global Catalogue of Microorganisms (GCM) 10K type strain sequencing project: providing services to taxonomists for standard genome sequencing and annotation.</title>
        <authorList>
            <consortium name="The Broad Institute Genomics Platform"/>
            <consortium name="The Broad Institute Genome Sequencing Center for Infectious Disease"/>
            <person name="Wu L."/>
            <person name="Ma J."/>
        </authorList>
    </citation>
    <scope>NUCLEOTIDE SEQUENCE [LARGE SCALE GENOMIC DNA]</scope>
    <source>
        <strain evidence="3">CGMCC 4.7397</strain>
    </source>
</reference>
<dbReference type="InterPro" id="IPR001279">
    <property type="entry name" value="Metallo-B-lactamas"/>
</dbReference>
<protein>
    <submittedName>
        <fullName evidence="2">MBL fold metallo-hydrolase</fullName>
    </submittedName>
</protein>
<evidence type="ECO:0000313" key="2">
    <source>
        <dbReference type="EMBL" id="MFC5947981.1"/>
    </source>
</evidence>